<reference evidence="3 4" key="1">
    <citation type="submission" date="2015-07" db="EMBL/GenBank/DDBJ databases">
        <title>Draft genome sequence of the Amantichitinum ursilacus IGB-41, a new chitin-degrading bacterium.</title>
        <authorList>
            <person name="Kirstahler P."/>
            <person name="Guenther M."/>
            <person name="Grumaz C."/>
            <person name="Rupp S."/>
            <person name="Zibek S."/>
            <person name="Sohn K."/>
        </authorList>
    </citation>
    <scope>NUCLEOTIDE SEQUENCE [LARGE SCALE GENOMIC DNA]</scope>
    <source>
        <strain evidence="3 4">IGB-41</strain>
    </source>
</reference>
<keyword evidence="1" id="KW-0732">Signal</keyword>
<proteinExistence type="predicted"/>
<dbReference type="EMBL" id="LAQT01000036">
    <property type="protein sequence ID" value="KPC49543.1"/>
    <property type="molecule type" value="Genomic_DNA"/>
</dbReference>
<dbReference type="STRING" id="857265.WG78_19505"/>
<dbReference type="RefSeq" id="WP_201782494.1">
    <property type="nucleotide sequence ID" value="NZ_LAQT01000036.1"/>
</dbReference>
<dbReference type="PANTHER" id="PTHR37089:SF4">
    <property type="entry name" value="EXPORTED PROTEIN"/>
    <property type="match status" value="1"/>
</dbReference>
<dbReference type="Proteomes" id="UP000037939">
    <property type="component" value="Unassembled WGS sequence"/>
</dbReference>
<feature type="domain" description="Spore coat protein U/FanG" evidence="2">
    <location>
        <begin position="29"/>
        <end position="162"/>
    </location>
</feature>
<evidence type="ECO:0000256" key="1">
    <source>
        <dbReference type="SAM" id="SignalP"/>
    </source>
</evidence>
<dbReference type="InterPro" id="IPR007893">
    <property type="entry name" value="Spore_coat_U/FanG"/>
</dbReference>
<accession>A0A0N1JRN1</accession>
<dbReference type="InterPro" id="IPR053167">
    <property type="entry name" value="Spore_coat_component"/>
</dbReference>
<name>A0A0N1JRN1_9NEIS</name>
<dbReference type="SMART" id="SM00972">
    <property type="entry name" value="SCPU"/>
    <property type="match status" value="1"/>
</dbReference>
<dbReference type="AlphaFoldDB" id="A0A0N1JRN1"/>
<keyword evidence="4" id="KW-1185">Reference proteome</keyword>
<dbReference type="PANTHER" id="PTHR37089">
    <property type="entry name" value="PROTEIN U-RELATED"/>
    <property type="match status" value="1"/>
</dbReference>
<organism evidence="3 4">
    <name type="scientific">Amantichitinum ursilacus</name>
    <dbReference type="NCBI Taxonomy" id="857265"/>
    <lineage>
        <taxon>Bacteria</taxon>
        <taxon>Pseudomonadati</taxon>
        <taxon>Pseudomonadota</taxon>
        <taxon>Betaproteobacteria</taxon>
        <taxon>Neisseriales</taxon>
        <taxon>Chitinibacteraceae</taxon>
        <taxon>Amantichitinum</taxon>
    </lineage>
</organism>
<comment type="caution">
    <text evidence="3">The sequence shown here is derived from an EMBL/GenBank/DDBJ whole genome shotgun (WGS) entry which is preliminary data.</text>
</comment>
<evidence type="ECO:0000313" key="4">
    <source>
        <dbReference type="Proteomes" id="UP000037939"/>
    </source>
</evidence>
<keyword evidence="3" id="KW-0167">Capsid protein</keyword>
<feature type="signal peptide" evidence="1">
    <location>
        <begin position="1"/>
        <end position="18"/>
    </location>
</feature>
<feature type="chain" id="PRO_5005875238" evidence="1">
    <location>
        <begin position="19"/>
        <end position="165"/>
    </location>
</feature>
<gene>
    <name evidence="3" type="ORF">WG78_19505</name>
</gene>
<dbReference type="Pfam" id="PF05229">
    <property type="entry name" value="SCPU"/>
    <property type="match status" value="1"/>
</dbReference>
<protein>
    <submittedName>
        <fullName evidence="3">Spore Coat Protein U domain protein</fullName>
    </submittedName>
</protein>
<keyword evidence="3" id="KW-0946">Virion</keyword>
<sequence>MRLSTVVAGISCVLIARAGQAASGMAADTSLFRVALTLQADCSITSGVLNFGSQSNFTNGINQSAQLSVTCSNNAPYSIGLDAGNVNGSTINGRLLQSSSGDTVQYQLYKDASRSEVWGNTAGTDALTGVGNGAAQMVPIYGQIGARQQPAEGAYSATVTATVSF</sequence>
<evidence type="ECO:0000259" key="2">
    <source>
        <dbReference type="Pfam" id="PF05229"/>
    </source>
</evidence>
<evidence type="ECO:0000313" key="3">
    <source>
        <dbReference type="EMBL" id="KPC49543.1"/>
    </source>
</evidence>